<keyword evidence="9 18" id="KW-0630">Potassium</keyword>
<evidence type="ECO:0000256" key="2">
    <source>
        <dbReference type="ARBA" id="ARBA00000909"/>
    </source>
</evidence>
<feature type="domain" description="YjeF C-terminal" evidence="20">
    <location>
        <begin position="227"/>
        <end position="500"/>
    </location>
</feature>
<dbReference type="SUPFAM" id="SSF64153">
    <property type="entry name" value="YjeF N-terminal domain-like"/>
    <property type="match status" value="1"/>
</dbReference>
<evidence type="ECO:0000256" key="3">
    <source>
        <dbReference type="ARBA" id="ARBA00006001"/>
    </source>
</evidence>
<dbReference type="InterPro" id="IPR000631">
    <property type="entry name" value="CARKD"/>
</dbReference>
<dbReference type="Gene3D" id="3.40.1190.20">
    <property type="match status" value="1"/>
</dbReference>
<comment type="cofactor">
    <cofactor evidence="18 19">
        <name>K(+)</name>
        <dbReference type="ChEBI" id="CHEBI:29103"/>
    </cofactor>
    <text evidence="18 19">Binds 1 potassium ion per subunit.</text>
</comment>
<dbReference type="Pfam" id="PF03853">
    <property type="entry name" value="YjeF_N"/>
    <property type="match status" value="1"/>
</dbReference>
<dbReference type="EC" id="5.1.99.6" evidence="19"/>
<dbReference type="Gene3D" id="3.40.50.10260">
    <property type="entry name" value="YjeF N-terminal domain"/>
    <property type="match status" value="1"/>
</dbReference>
<comment type="cofactor">
    <cofactor evidence="17">
        <name>Mg(2+)</name>
        <dbReference type="ChEBI" id="CHEBI:18420"/>
    </cofactor>
</comment>
<evidence type="ECO:0000256" key="12">
    <source>
        <dbReference type="ARBA" id="ARBA00023239"/>
    </source>
</evidence>
<evidence type="ECO:0000256" key="10">
    <source>
        <dbReference type="ARBA" id="ARBA00023027"/>
    </source>
</evidence>
<comment type="catalytic activity">
    <reaction evidence="2 18 19">
        <text>(6R)-NADPHX = (6S)-NADPHX</text>
        <dbReference type="Rhea" id="RHEA:32227"/>
        <dbReference type="ChEBI" id="CHEBI:64076"/>
        <dbReference type="ChEBI" id="CHEBI:64077"/>
        <dbReference type="EC" id="5.1.99.6"/>
    </reaction>
</comment>
<dbReference type="SUPFAM" id="SSF53613">
    <property type="entry name" value="Ribokinase-like"/>
    <property type="match status" value="1"/>
</dbReference>
<feature type="binding site" evidence="17">
    <location>
        <position position="440"/>
    </location>
    <ligand>
        <name>AMP</name>
        <dbReference type="ChEBI" id="CHEBI:456215"/>
    </ligand>
</feature>
<proteinExistence type="inferred from homology"/>
<evidence type="ECO:0000256" key="5">
    <source>
        <dbReference type="ARBA" id="ARBA00022723"/>
    </source>
</evidence>
<feature type="binding site" evidence="18">
    <location>
        <position position="59"/>
    </location>
    <ligand>
        <name>K(+)</name>
        <dbReference type="ChEBI" id="CHEBI:29103"/>
    </ligand>
</feature>
<evidence type="ECO:0000256" key="8">
    <source>
        <dbReference type="ARBA" id="ARBA00022857"/>
    </source>
</evidence>
<keyword evidence="22" id="KW-0418">Kinase</keyword>
<feature type="binding site" evidence="17">
    <location>
        <position position="262"/>
    </location>
    <ligand>
        <name>(6S)-NADPHX</name>
        <dbReference type="ChEBI" id="CHEBI:64076"/>
    </ligand>
</feature>
<feature type="binding site" evidence="18">
    <location>
        <position position="127"/>
    </location>
    <ligand>
        <name>K(+)</name>
        <dbReference type="ChEBI" id="CHEBI:29103"/>
    </ligand>
</feature>
<dbReference type="HAMAP" id="MF_01965">
    <property type="entry name" value="NADHX_dehydratase"/>
    <property type="match status" value="1"/>
</dbReference>
<gene>
    <name evidence="17" type="primary">nnrD</name>
    <name evidence="18" type="synonym">nnrE</name>
    <name evidence="22" type="ORF">DSM04_102469</name>
</gene>
<keyword evidence="7 17" id="KW-0067">ATP-binding</keyword>
<evidence type="ECO:0000256" key="9">
    <source>
        <dbReference type="ARBA" id="ARBA00022958"/>
    </source>
</evidence>
<organism evidence="22 23">
    <name type="scientific">Leeuwenhoekiella aestuarii</name>
    <dbReference type="NCBI Taxonomy" id="2249426"/>
    <lineage>
        <taxon>Bacteria</taxon>
        <taxon>Pseudomonadati</taxon>
        <taxon>Bacteroidota</taxon>
        <taxon>Flavobacteriia</taxon>
        <taxon>Flavobacteriales</taxon>
        <taxon>Flavobacteriaceae</taxon>
        <taxon>Leeuwenhoekiella</taxon>
    </lineage>
</organism>
<dbReference type="PANTHER" id="PTHR12592">
    <property type="entry name" value="ATP-DEPENDENT (S)-NAD(P)H-HYDRATE DEHYDRATASE FAMILY MEMBER"/>
    <property type="match status" value="1"/>
</dbReference>
<evidence type="ECO:0000256" key="18">
    <source>
        <dbReference type="HAMAP-Rule" id="MF_01966"/>
    </source>
</evidence>
<evidence type="ECO:0000256" key="11">
    <source>
        <dbReference type="ARBA" id="ARBA00023235"/>
    </source>
</evidence>
<dbReference type="GO" id="GO:0052855">
    <property type="term" value="F:ADP-dependent NAD(P)H-hydrate dehydratase activity"/>
    <property type="evidence" value="ECO:0007669"/>
    <property type="project" value="UniProtKB-UniRule"/>
</dbReference>
<dbReference type="GO" id="GO:0005524">
    <property type="term" value="F:ATP binding"/>
    <property type="evidence" value="ECO:0007669"/>
    <property type="project" value="UniProtKB-UniRule"/>
</dbReference>
<feature type="binding site" evidence="17">
    <location>
        <begin position="412"/>
        <end position="416"/>
    </location>
    <ligand>
        <name>AMP</name>
        <dbReference type="ChEBI" id="CHEBI:456215"/>
    </ligand>
</feature>
<dbReference type="GO" id="GO:0110051">
    <property type="term" value="P:metabolite repair"/>
    <property type="evidence" value="ECO:0007669"/>
    <property type="project" value="TreeGrafter"/>
</dbReference>
<dbReference type="GO" id="GO:0052856">
    <property type="term" value="F:NAD(P)HX epimerase activity"/>
    <property type="evidence" value="ECO:0007669"/>
    <property type="project" value="UniProtKB-UniRule"/>
</dbReference>
<keyword evidence="10 17" id="KW-0520">NAD</keyword>
<dbReference type="InterPro" id="IPR017953">
    <property type="entry name" value="Carbohydrate_kinase_pred_CS"/>
</dbReference>
<feature type="domain" description="YjeF N-terminal" evidence="21">
    <location>
        <begin position="9"/>
        <end position="217"/>
    </location>
</feature>
<keyword evidence="11 18" id="KW-0413">Isomerase</keyword>
<dbReference type="PROSITE" id="PS51385">
    <property type="entry name" value="YJEF_N"/>
    <property type="match status" value="1"/>
</dbReference>
<evidence type="ECO:0000256" key="14">
    <source>
        <dbReference type="ARBA" id="ARBA00025153"/>
    </source>
</evidence>
<dbReference type="AlphaFoldDB" id="A0A4Q0NX94"/>
<protein>
    <recommendedName>
        <fullName evidence="19">Bifunctional NAD(P)H-hydrate repair enzyme</fullName>
    </recommendedName>
    <alternativeName>
        <fullName evidence="19">Nicotinamide nucleotide repair protein</fullName>
    </alternativeName>
    <domain>
        <recommendedName>
            <fullName evidence="19">ADP-dependent (S)-NAD(P)H-hydrate dehydratase</fullName>
            <ecNumber evidence="19">4.2.1.136</ecNumber>
        </recommendedName>
        <alternativeName>
            <fullName evidence="19">ADP-dependent NAD(P)HX dehydratase</fullName>
        </alternativeName>
    </domain>
    <domain>
        <recommendedName>
            <fullName evidence="19">NAD(P)H-hydrate epimerase</fullName>
            <ecNumber evidence="19">5.1.99.6</ecNumber>
        </recommendedName>
    </domain>
</protein>
<comment type="similarity">
    <text evidence="17">Belongs to the NnrD/CARKD family.</text>
</comment>
<dbReference type="InterPro" id="IPR030677">
    <property type="entry name" value="Nnr"/>
</dbReference>
<keyword evidence="5 18" id="KW-0479">Metal-binding</keyword>
<dbReference type="PROSITE" id="PS51383">
    <property type="entry name" value="YJEF_C_3"/>
    <property type="match status" value="1"/>
</dbReference>
<feature type="binding site" evidence="18">
    <location>
        <position position="163"/>
    </location>
    <ligand>
        <name>K(+)</name>
        <dbReference type="ChEBI" id="CHEBI:29103"/>
    </ligand>
</feature>
<comment type="similarity">
    <text evidence="3 19">In the N-terminal section; belongs to the NnrE/AIBP family.</text>
</comment>
<keyword evidence="22" id="KW-0808">Transferase</keyword>
<keyword evidence="23" id="KW-1185">Reference proteome</keyword>
<comment type="function">
    <text evidence="14 19">Bifunctional enzyme that catalyzes the epimerization of the S- and R-forms of NAD(P)HX and the dehydration of the S-form of NAD(P)HX at the expense of ADP, which is converted to AMP. This allows the repair of both epimers of NAD(P)HX, a damaged form of NAD(P)H that is a result of enzymatic or heat-dependent hydration.</text>
</comment>
<dbReference type="GO" id="GO:0046872">
    <property type="term" value="F:metal ion binding"/>
    <property type="evidence" value="ECO:0007669"/>
    <property type="project" value="UniProtKB-UniRule"/>
</dbReference>
<dbReference type="InterPro" id="IPR029056">
    <property type="entry name" value="Ribokinase-like"/>
</dbReference>
<feature type="binding site" evidence="17">
    <location>
        <position position="441"/>
    </location>
    <ligand>
        <name>(6S)-NADPHX</name>
        <dbReference type="ChEBI" id="CHEBI:64076"/>
    </ligand>
</feature>
<comment type="function">
    <text evidence="18">Catalyzes the epimerization of the S- and R-forms of NAD(P)HX, a damaged form of NAD(P)H that is a result of enzymatic or heat-dependent hydration. This is a prerequisite for the S-specific NAD(P)H-hydrate dehydratase to allow the repair of both epimers of NAD(P)HX.</text>
</comment>
<evidence type="ECO:0000256" key="16">
    <source>
        <dbReference type="ARBA" id="ARBA00049209"/>
    </source>
</evidence>
<comment type="similarity">
    <text evidence="4 19">In the C-terminal section; belongs to the NnrD/CARKD family.</text>
</comment>
<comment type="function">
    <text evidence="17">Catalyzes the dehydration of the S-form of NAD(P)HX at the expense of ADP, which is converted to AMP. Together with NAD(P)HX epimerase, which catalyzes the epimerization of the S- and R-forms, the enzyme allows the repair of both epimers of NAD(P)HX, a damaged form of NAD(P)H that is a result of enzymatic or heat-dependent hydration.</text>
</comment>
<dbReference type="InterPro" id="IPR004443">
    <property type="entry name" value="YjeF_N_dom"/>
</dbReference>
<evidence type="ECO:0000256" key="6">
    <source>
        <dbReference type="ARBA" id="ARBA00022741"/>
    </source>
</evidence>
<feature type="binding site" evidence="18">
    <location>
        <begin position="131"/>
        <end position="137"/>
    </location>
    <ligand>
        <name>(6S)-NADPHX</name>
        <dbReference type="ChEBI" id="CHEBI:64076"/>
    </ligand>
</feature>
<dbReference type="OrthoDB" id="9806925at2"/>
<comment type="caution">
    <text evidence="18">Lacks conserved residue(s) required for the propagation of feature annotation.</text>
</comment>
<dbReference type="HAMAP" id="MF_01966">
    <property type="entry name" value="NADHX_epimerase"/>
    <property type="match status" value="1"/>
</dbReference>
<evidence type="ECO:0000256" key="7">
    <source>
        <dbReference type="ARBA" id="ARBA00022840"/>
    </source>
</evidence>
<evidence type="ECO:0000256" key="13">
    <source>
        <dbReference type="ARBA" id="ARBA00023268"/>
    </source>
</evidence>
<evidence type="ECO:0000256" key="19">
    <source>
        <dbReference type="PIRNR" id="PIRNR017184"/>
    </source>
</evidence>
<feature type="binding site" evidence="18">
    <location>
        <position position="160"/>
    </location>
    <ligand>
        <name>(6S)-NADPHX</name>
        <dbReference type="ChEBI" id="CHEBI:64076"/>
    </ligand>
</feature>
<evidence type="ECO:0000256" key="17">
    <source>
        <dbReference type="HAMAP-Rule" id="MF_01965"/>
    </source>
</evidence>
<feature type="binding site" evidence="17">
    <location>
        <position position="326"/>
    </location>
    <ligand>
        <name>(6S)-NADPHX</name>
        <dbReference type="ChEBI" id="CHEBI:64076"/>
    </ligand>
</feature>
<evidence type="ECO:0000256" key="1">
    <source>
        <dbReference type="ARBA" id="ARBA00000013"/>
    </source>
</evidence>
<dbReference type="RefSeq" id="WP_128760541.1">
    <property type="nucleotide sequence ID" value="NZ_QOVI01000002.1"/>
</dbReference>
<comment type="caution">
    <text evidence="22">The sequence shown here is derived from an EMBL/GenBank/DDBJ whole genome shotgun (WGS) entry which is preliminary data.</text>
</comment>
<feature type="binding site" evidence="18">
    <location>
        <begin position="58"/>
        <end position="62"/>
    </location>
    <ligand>
        <name>(6S)-NADPHX</name>
        <dbReference type="ChEBI" id="CHEBI:64076"/>
    </ligand>
</feature>
<evidence type="ECO:0000256" key="4">
    <source>
        <dbReference type="ARBA" id="ARBA00009524"/>
    </source>
</evidence>
<comment type="catalytic activity">
    <reaction evidence="16 17 19">
        <text>(6S)-NADPHX + ADP = AMP + phosphate + NADPH + H(+)</text>
        <dbReference type="Rhea" id="RHEA:32235"/>
        <dbReference type="ChEBI" id="CHEBI:15378"/>
        <dbReference type="ChEBI" id="CHEBI:43474"/>
        <dbReference type="ChEBI" id="CHEBI:57783"/>
        <dbReference type="ChEBI" id="CHEBI:64076"/>
        <dbReference type="ChEBI" id="CHEBI:456215"/>
        <dbReference type="ChEBI" id="CHEBI:456216"/>
        <dbReference type="EC" id="4.2.1.136"/>
    </reaction>
</comment>
<dbReference type="InterPro" id="IPR036652">
    <property type="entry name" value="YjeF_N_dom_sf"/>
</dbReference>
<dbReference type="Proteomes" id="UP000289821">
    <property type="component" value="Unassembled WGS sequence"/>
</dbReference>
<keyword evidence="13" id="KW-0511">Multifunctional enzyme</keyword>
<keyword evidence="8 17" id="KW-0521">NADP</keyword>
<dbReference type="PANTHER" id="PTHR12592:SF0">
    <property type="entry name" value="ATP-DEPENDENT (S)-NAD(P)H-HYDRATE DEHYDRATASE"/>
    <property type="match status" value="1"/>
</dbReference>
<dbReference type="NCBIfam" id="TIGR00196">
    <property type="entry name" value="yjeF_cterm"/>
    <property type="match status" value="1"/>
</dbReference>
<dbReference type="EMBL" id="QOVI01000002">
    <property type="protein sequence ID" value="RXG16887.1"/>
    <property type="molecule type" value="Genomic_DNA"/>
</dbReference>
<comment type="catalytic activity">
    <reaction evidence="1 18 19">
        <text>(6R)-NADHX = (6S)-NADHX</text>
        <dbReference type="Rhea" id="RHEA:32215"/>
        <dbReference type="ChEBI" id="CHEBI:64074"/>
        <dbReference type="ChEBI" id="CHEBI:64075"/>
        <dbReference type="EC" id="5.1.99.6"/>
    </reaction>
</comment>
<comment type="catalytic activity">
    <reaction evidence="15 17 19">
        <text>(6S)-NADHX + ADP = AMP + phosphate + NADH + H(+)</text>
        <dbReference type="Rhea" id="RHEA:32223"/>
        <dbReference type="ChEBI" id="CHEBI:15378"/>
        <dbReference type="ChEBI" id="CHEBI:43474"/>
        <dbReference type="ChEBI" id="CHEBI:57945"/>
        <dbReference type="ChEBI" id="CHEBI:64074"/>
        <dbReference type="ChEBI" id="CHEBI:456215"/>
        <dbReference type="ChEBI" id="CHEBI:456216"/>
        <dbReference type="EC" id="4.2.1.136"/>
    </reaction>
</comment>
<comment type="similarity">
    <text evidence="18">Belongs to the NnrE/AIBP family.</text>
</comment>
<name>A0A4Q0NX94_9FLAO</name>
<dbReference type="EC" id="4.2.1.136" evidence="19"/>
<dbReference type="GO" id="GO:0016301">
    <property type="term" value="F:kinase activity"/>
    <property type="evidence" value="ECO:0007669"/>
    <property type="project" value="UniProtKB-KW"/>
</dbReference>
<evidence type="ECO:0000259" key="20">
    <source>
        <dbReference type="PROSITE" id="PS51383"/>
    </source>
</evidence>
<dbReference type="CDD" id="cd01171">
    <property type="entry name" value="YXKO-related"/>
    <property type="match status" value="1"/>
</dbReference>
<accession>A0A4Q0NX94</accession>
<comment type="subunit">
    <text evidence="17">Homotetramer.</text>
</comment>
<sequence length="510" mass="55899">MKILSKDQIYAADKATEQAEAIPSFNLMERAGGYAFQYIHQRLQGQPVQIKIFCGIGNNGGDGLVIARNLVENGYSVKTYIVNYSENRSEDFLNALEELKKKTTKWPEVLKSVGDFPEIAPEDLVVDCIFGIGLNRPADAWVQQLFRLINESSAYTLAIDIPSGMAIDRIIPDSDIVRATVVLTFQTPKLVFFLPQSGKYINNWEVLDIGLDRNYLNSVKTKAQLIGKTEAQQMYRPRQKFSHKGTYGHALLIAGSYGKMGAAVLSNKACLSSGAGLVTAYSTRQGLPILQTSVPEVMVVTDRHNGDFIEEIQVDLDPDVIGIGPGLGTHKSTQKAFEDFLKVNETPLVLDADALNILSENKALLDLLPKYSILTPHPKELERLIGDWKDDFEKLEKAEAFSAKYDCILVCKDAHTIVVFEGNYYVNSSGNPGMATGGSGDVLTGVLTGLVAQGYDPLTAAIFGSFIHGRAADIAINHTGYEGLTAGVIVEFLGQAFLDLFHEPEKQPQK</sequence>
<dbReference type="PIRSF" id="PIRSF017184">
    <property type="entry name" value="Nnr"/>
    <property type="match status" value="1"/>
</dbReference>
<dbReference type="Pfam" id="PF01256">
    <property type="entry name" value="Carb_kinase"/>
    <property type="match status" value="1"/>
</dbReference>
<keyword evidence="6 17" id="KW-0547">Nucleotide-binding</keyword>
<evidence type="ECO:0000313" key="22">
    <source>
        <dbReference type="EMBL" id="RXG16887.1"/>
    </source>
</evidence>
<dbReference type="GO" id="GO:0046496">
    <property type="term" value="P:nicotinamide nucleotide metabolic process"/>
    <property type="evidence" value="ECO:0007669"/>
    <property type="project" value="UniProtKB-UniRule"/>
</dbReference>
<dbReference type="NCBIfam" id="TIGR00197">
    <property type="entry name" value="yjeF_nterm"/>
    <property type="match status" value="1"/>
</dbReference>
<evidence type="ECO:0000256" key="15">
    <source>
        <dbReference type="ARBA" id="ARBA00048238"/>
    </source>
</evidence>
<dbReference type="PROSITE" id="PS01050">
    <property type="entry name" value="YJEF_C_2"/>
    <property type="match status" value="1"/>
</dbReference>
<evidence type="ECO:0000259" key="21">
    <source>
        <dbReference type="PROSITE" id="PS51385"/>
    </source>
</evidence>
<reference evidence="22 23" key="1">
    <citation type="submission" date="2018-07" db="EMBL/GenBank/DDBJ databases">
        <title>Leeuwenhoekiella genomics.</title>
        <authorList>
            <person name="Tahon G."/>
            <person name="Willems A."/>
        </authorList>
    </citation>
    <scope>NUCLEOTIDE SEQUENCE [LARGE SCALE GENOMIC DNA]</scope>
    <source>
        <strain evidence="22 23">R-50232</strain>
    </source>
</reference>
<keyword evidence="12 17" id="KW-0456">Lyase</keyword>
<evidence type="ECO:0000313" key="23">
    <source>
        <dbReference type="Proteomes" id="UP000289821"/>
    </source>
</evidence>
<feature type="binding site" evidence="17">
    <location>
        <position position="377"/>
    </location>
    <ligand>
        <name>(6S)-NADPHX</name>
        <dbReference type="ChEBI" id="CHEBI:64076"/>
    </ligand>
</feature>